<sequence>MGMNESEASLIIKAGAELLLAASADPRSNEGYVAVKANIAMALDNIAQALHNFEAAVATADRSTGWVQDLNRVADDLRER</sequence>
<name>A0A7X6K656_9MICC</name>
<keyword evidence="2" id="KW-1185">Reference proteome</keyword>
<protein>
    <recommendedName>
        <fullName evidence="3">Tetratricopeptide repeat-containing protein</fullName>
    </recommendedName>
</protein>
<reference evidence="1 2" key="1">
    <citation type="submission" date="2020-04" db="EMBL/GenBank/DDBJ databases">
        <title>Arthrobacter sp. nov.</title>
        <authorList>
            <person name="Liu S."/>
        </authorList>
    </citation>
    <scope>NUCLEOTIDE SEQUENCE [LARGE SCALE GENOMIC DNA]</scope>
    <source>
        <strain evidence="1 2">E918</strain>
    </source>
</reference>
<comment type="caution">
    <text evidence="1">The sequence shown here is derived from an EMBL/GenBank/DDBJ whole genome shotgun (WGS) entry which is preliminary data.</text>
</comment>
<evidence type="ECO:0008006" key="3">
    <source>
        <dbReference type="Google" id="ProtNLM"/>
    </source>
</evidence>
<gene>
    <name evidence="1" type="ORF">HGG74_07705</name>
</gene>
<dbReference type="EMBL" id="JAAZSQ010000005">
    <property type="protein sequence ID" value="NKX54428.1"/>
    <property type="molecule type" value="Genomic_DNA"/>
</dbReference>
<evidence type="ECO:0000313" key="1">
    <source>
        <dbReference type="EMBL" id="NKX54428.1"/>
    </source>
</evidence>
<accession>A0A7X6K656</accession>
<dbReference type="AlphaFoldDB" id="A0A7X6K656"/>
<dbReference type="Proteomes" id="UP000544090">
    <property type="component" value="Unassembled WGS sequence"/>
</dbReference>
<organism evidence="1 2">
    <name type="scientific">Arthrobacter mobilis</name>
    <dbReference type="NCBI Taxonomy" id="2724944"/>
    <lineage>
        <taxon>Bacteria</taxon>
        <taxon>Bacillati</taxon>
        <taxon>Actinomycetota</taxon>
        <taxon>Actinomycetes</taxon>
        <taxon>Micrococcales</taxon>
        <taxon>Micrococcaceae</taxon>
        <taxon>Arthrobacter</taxon>
    </lineage>
</organism>
<proteinExistence type="predicted"/>
<evidence type="ECO:0000313" key="2">
    <source>
        <dbReference type="Proteomes" id="UP000544090"/>
    </source>
</evidence>